<dbReference type="Gene3D" id="2.130.10.10">
    <property type="entry name" value="YVTN repeat-like/Quinoprotein amine dehydrogenase"/>
    <property type="match status" value="1"/>
</dbReference>
<dbReference type="InterPro" id="IPR015943">
    <property type="entry name" value="WD40/YVTN_repeat-like_dom_sf"/>
</dbReference>
<sequence length="383" mass="41672">MSHTRIPYLASTLFSIMLVSLLLAGCAATLPPHTPLPQGLALAVIGRSDPEAPFAWHPDADIIAFVRGELRMMNLATGDMVQLDATPSAIAWTPDGALLAAVSTQGKDSLVRVFDRQGAVVEEAVVPGHVSQLAWRFDRELLAPSQVLERFKFGVSLRTQLYRWRLGTVPTATILSDVTIMPSRAKASDKSYFDTFSFALSPLRDEIAYTRLVDPPNFPSYLKIIVRNLESGAEQEASGVKLGSAGAAFSSDAEQILYGDGAGMVRRLSPWTGREQDLLAAPGRTIALSPGDRYLFVDGKLFLEMQQLAAFPADCAGAFSLTGTRLLLRCGDSLSLLSGLTESARPQPSPAQRERLLALKKWRSEKLISDKEYQTAKQRILAP</sequence>
<dbReference type="SUPFAM" id="SSF82171">
    <property type="entry name" value="DPP6 N-terminal domain-like"/>
    <property type="match status" value="1"/>
</dbReference>
<gene>
    <name evidence="1" type="ORF">KI809_09750</name>
</gene>
<dbReference type="RefSeq" id="WP_214171343.1">
    <property type="nucleotide sequence ID" value="NZ_JAHCVJ010000003.1"/>
</dbReference>
<evidence type="ECO:0000313" key="1">
    <source>
        <dbReference type="EMBL" id="MBT0664582.1"/>
    </source>
</evidence>
<reference evidence="1 2" key="1">
    <citation type="submission" date="2021-05" db="EMBL/GenBank/DDBJ databases">
        <title>The draft genome of Geobacter pelophilus DSM 12255.</title>
        <authorList>
            <person name="Xu Z."/>
            <person name="Masuda Y."/>
            <person name="Itoh H."/>
            <person name="Senoo K."/>
        </authorList>
    </citation>
    <scope>NUCLEOTIDE SEQUENCE [LARGE SCALE GENOMIC DNA]</scope>
    <source>
        <strain evidence="1 2">DSM 12255</strain>
    </source>
</reference>
<accession>A0AAW4L9Q7</accession>
<protein>
    <recommendedName>
        <fullName evidence="3">SHOCT domain-containing protein</fullName>
    </recommendedName>
</protein>
<dbReference type="PROSITE" id="PS51257">
    <property type="entry name" value="PROKAR_LIPOPROTEIN"/>
    <property type="match status" value="1"/>
</dbReference>
<organism evidence="1 2">
    <name type="scientific">Geoanaerobacter pelophilus</name>
    <dbReference type="NCBI Taxonomy" id="60036"/>
    <lineage>
        <taxon>Bacteria</taxon>
        <taxon>Pseudomonadati</taxon>
        <taxon>Thermodesulfobacteriota</taxon>
        <taxon>Desulfuromonadia</taxon>
        <taxon>Geobacterales</taxon>
        <taxon>Geobacteraceae</taxon>
        <taxon>Geoanaerobacter</taxon>
    </lineage>
</organism>
<comment type="caution">
    <text evidence="1">The sequence shown here is derived from an EMBL/GenBank/DDBJ whole genome shotgun (WGS) entry which is preliminary data.</text>
</comment>
<keyword evidence="2" id="KW-1185">Reference proteome</keyword>
<evidence type="ECO:0008006" key="3">
    <source>
        <dbReference type="Google" id="ProtNLM"/>
    </source>
</evidence>
<dbReference type="EMBL" id="JAHCVJ010000003">
    <property type="protein sequence ID" value="MBT0664582.1"/>
    <property type="molecule type" value="Genomic_DNA"/>
</dbReference>
<proteinExistence type="predicted"/>
<dbReference type="AlphaFoldDB" id="A0AAW4L9Q7"/>
<dbReference type="Proteomes" id="UP000811899">
    <property type="component" value="Unassembled WGS sequence"/>
</dbReference>
<evidence type="ECO:0000313" key="2">
    <source>
        <dbReference type="Proteomes" id="UP000811899"/>
    </source>
</evidence>
<name>A0AAW4L9Q7_9BACT</name>